<keyword evidence="1" id="KW-0812">Transmembrane</keyword>
<keyword evidence="1" id="KW-1133">Transmembrane helix</keyword>
<dbReference type="EMBL" id="PNHG01000007">
    <property type="protein sequence ID" value="PMC64312.1"/>
    <property type="molecule type" value="Genomic_DNA"/>
</dbReference>
<dbReference type="PANTHER" id="PTHR34473:SF2">
    <property type="entry name" value="UPF0699 TRANSMEMBRANE PROTEIN YDBT"/>
    <property type="match status" value="1"/>
</dbReference>
<proteinExistence type="predicted"/>
<sequence>MTEYRRVHRLTPLLRVWATLVALTTIVVFNFATYLANALRDQQFTALLFAQVAGGALGALALVFLVSQIWWACTGFRLGEDELELRRGVISTQVRSARYDRIQAVDVVEPFAPRLFGLAQVRVEVAGGSNSAIEIGYLTRREAEAIRAELLHKIAPPEEPQGGFLVPPIPVARSLVGAGLRLSTLFALTWSLLPTVTDFSATVIVPVLVGFIPQIWRQIDQSWRYNATLDGDVVHLSYGLANRRTQAVPLDRIHAIGLSQPVLWRLFGWWTVTVNIAGYGRESNKASGTSRLLPVGSYEQALELIEAISPLPRELIVNPDWDLKSPRRARIASPIDASRQALALTPLPGTTYAITSHGLFSRRLEFVEVLHIQEVTLRVGPVQRALKVASVRFDLVPGPVRMIARDLELQEAWKLVEALSARELPPVAVKDLTPRLPATRDFTVRETAQVSDLSPGAQCHTPPGKPN</sequence>
<dbReference type="InterPro" id="IPR005182">
    <property type="entry name" value="YdbS-like_PH"/>
</dbReference>
<dbReference type="AlphaFoldDB" id="A0A2N6T4S8"/>
<feature type="transmembrane region" description="Helical" evidence="1">
    <location>
        <begin position="48"/>
        <end position="71"/>
    </location>
</feature>
<dbReference type="InterPro" id="IPR014529">
    <property type="entry name" value="UCP026631"/>
</dbReference>
<evidence type="ECO:0000259" key="2">
    <source>
        <dbReference type="Pfam" id="PF03703"/>
    </source>
</evidence>
<feature type="domain" description="YdbS-like PH" evidence="2">
    <location>
        <begin position="356"/>
        <end position="408"/>
    </location>
</feature>
<reference evidence="3 4" key="1">
    <citation type="submission" date="2017-09" db="EMBL/GenBank/DDBJ databases">
        <title>Bacterial strain isolated from the female urinary microbiota.</title>
        <authorList>
            <person name="Thomas-White K."/>
            <person name="Kumar N."/>
            <person name="Forster S."/>
            <person name="Putonti C."/>
            <person name="Lawley T."/>
            <person name="Wolfe A.J."/>
        </authorList>
    </citation>
    <scope>NUCLEOTIDE SEQUENCE [LARGE SCALE GENOMIC DNA]</scope>
    <source>
        <strain evidence="3 4">UMB0792</strain>
    </source>
</reference>
<evidence type="ECO:0000313" key="3">
    <source>
        <dbReference type="EMBL" id="PMC64312.1"/>
    </source>
</evidence>
<feature type="domain" description="YdbS-like PH" evidence="2">
    <location>
        <begin position="227"/>
        <end position="291"/>
    </location>
</feature>
<evidence type="ECO:0000256" key="1">
    <source>
        <dbReference type="SAM" id="Phobius"/>
    </source>
</evidence>
<comment type="caution">
    <text evidence="3">The sequence shown here is derived from an EMBL/GenBank/DDBJ whole genome shotgun (WGS) entry which is preliminary data.</text>
</comment>
<dbReference type="Proteomes" id="UP000235836">
    <property type="component" value="Unassembled WGS sequence"/>
</dbReference>
<dbReference type="RefSeq" id="WP_102723952.1">
    <property type="nucleotide sequence ID" value="NZ_PNHG01000007.1"/>
</dbReference>
<dbReference type="PIRSF" id="PIRSF026631">
    <property type="entry name" value="UCP026631"/>
    <property type="match status" value="1"/>
</dbReference>
<name>A0A2N6T4S8_9CORY</name>
<feature type="transmembrane region" description="Helical" evidence="1">
    <location>
        <begin position="12"/>
        <end position="36"/>
    </location>
</feature>
<organism evidence="3 4">
    <name type="scientific">Corynebacterium tuscaniense</name>
    <dbReference type="NCBI Taxonomy" id="302449"/>
    <lineage>
        <taxon>Bacteria</taxon>
        <taxon>Bacillati</taxon>
        <taxon>Actinomycetota</taxon>
        <taxon>Actinomycetes</taxon>
        <taxon>Mycobacteriales</taxon>
        <taxon>Corynebacteriaceae</taxon>
        <taxon>Corynebacterium</taxon>
    </lineage>
</organism>
<feature type="domain" description="YdbS-like PH" evidence="2">
    <location>
        <begin position="71"/>
        <end position="149"/>
    </location>
</feature>
<feature type="transmembrane region" description="Helical" evidence="1">
    <location>
        <begin position="199"/>
        <end position="216"/>
    </location>
</feature>
<keyword evidence="4" id="KW-1185">Reference proteome</keyword>
<dbReference type="PANTHER" id="PTHR34473">
    <property type="entry name" value="UPF0699 TRANSMEMBRANE PROTEIN YDBS"/>
    <property type="match status" value="1"/>
</dbReference>
<gene>
    <name evidence="3" type="ORF">CJ203_06080</name>
</gene>
<dbReference type="Pfam" id="PF03703">
    <property type="entry name" value="bPH_2"/>
    <property type="match status" value="3"/>
</dbReference>
<evidence type="ECO:0000313" key="4">
    <source>
        <dbReference type="Proteomes" id="UP000235836"/>
    </source>
</evidence>
<protein>
    <recommendedName>
        <fullName evidence="2">YdbS-like PH domain-containing protein</fullName>
    </recommendedName>
</protein>
<accession>A0A2N6T4S8</accession>
<keyword evidence="1" id="KW-0472">Membrane</keyword>